<proteinExistence type="predicted"/>
<evidence type="ECO:0000256" key="1">
    <source>
        <dbReference type="SAM" id="MobiDB-lite"/>
    </source>
</evidence>
<dbReference type="AlphaFoldDB" id="A0AAD9XLJ1"/>
<accession>A0AAD9XLJ1</accession>
<evidence type="ECO:0000313" key="2">
    <source>
        <dbReference type="EMBL" id="KAK2661597.1"/>
    </source>
</evidence>
<name>A0AAD9XLJ1_9ROSI</name>
<keyword evidence="3" id="KW-1185">Reference proteome</keyword>
<dbReference type="Proteomes" id="UP001280121">
    <property type="component" value="Unassembled WGS sequence"/>
</dbReference>
<organism evidence="2 3">
    <name type="scientific">Dipteronia dyeriana</name>
    <dbReference type="NCBI Taxonomy" id="168575"/>
    <lineage>
        <taxon>Eukaryota</taxon>
        <taxon>Viridiplantae</taxon>
        <taxon>Streptophyta</taxon>
        <taxon>Embryophyta</taxon>
        <taxon>Tracheophyta</taxon>
        <taxon>Spermatophyta</taxon>
        <taxon>Magnoliopsida</taxon>
        <taxon>eudicotyledons</taxon>
        <taxon>Gunneridae</taxon>
        <taxon>Pentapetalae</taxon>
        <taxon>rosids</taxon>
        <taxon>malvids</taxon>
        <taxon>Sapindales</taxon>
        <taxon>Sapindaceae</taxon>
        <taxon>Hippocastanoideae</taxon>
        <taxon>Acereae</taxon>
        <taxon>Dipteronia</taxon>
    </lineage>
</organism>
<protein>
    <submittedName>
        <fullName evidence="2">Uncharacterized protein</fullName>
    </submittedName>
</protein>
<reference evidence="2" key="1">
    <citation type="journal article" date="2023" name="Plant J.">
        <title>Genome sequences and population genomics provide insights into the demographic history, inbreeding, and mutation load of two 'living fossil' tree species of Dipteronia.</title>
        <authorList>
            <person name="Feng Y."/>
            <person name="Comes H.P."/>
            <person name="Chen J."/>
            <person name="Zhu S."/>
            <person name="Lu R."/>
            <person name="Zhang X."/>
            <person name="Li P."/>
            <person name="Qiu J."/>
            <person name="Olsen K.M."/>
            <person name="Qiu Y."/>
        </authorList>
    </citation>
    <scope>NUCLEOTIDE SEQUENCE</scope>
    <source>
        <strain evidence="2">KIB01</strain>
    </source>
</reference>
<sequence length="106" mass="12405">MFPKKHKSGSEKRKQRQRIEELVESQKRALDKFFVKNIGSGCSQQTEPSHVEELNKAKIDEIQHNVTEQPTPLDIYDPKNWDNIDDKTNDLLVDKCPIRETNLEFP</sequence>
<dbReference type="EMBL" id="JANJYI010000001">
    <property type="protein sequence ID" value="KAK2661597.1"/>
    <property type="molecule type" value="Genomic_DNA"/>
</dbReference>
<evidence type="ECO:0000313" key="3">
    <source>
        <dbReference type="Proteomes" id="UP001280121"/>
    </source>
</evidence>
<feature type="compositionally biased region" description="Basic and acidic residues" evidence="1">
    <location>
        <begin position="8"/>
        <end position="20"/>
    </location>
</feature>
<comment type="caution">
    <text evidence="2">The sequence shown here is derived from an EMBL/GenBank/DDBJ whole genome shotgun (WGS) entry which is preliminary data.</text>
</comment>
<feature type="region of interest" description="Disordered" evidence="1">
    <location>
        <begin position="1"/>
        <end position="20"/>
    </location>
</feature>
<gene>
    <name evidence="2" type="ORF">Ddye_000171</name>
</gene>